<evidence type="ECO:0000313" key="2">
    <source>
        <dbReference type="Proteomes" id="UP000195991"/>
    </source>
</evidence>
<sequence>MLKLIVDNTVTEQEKDSAFSNLFTCKNTTVFLSGILSPISPEILEEYERRKQIDR</sequence>
<dbReference type="RefSeq" id="WP_179192142.1">
    <property type="nucleotide sequence ID" value="NZ_FMBI01000030.1"/>
</dbReference>
<organism evidence="1 2">
    <name type="scientific">Bacillus thuringiensis</name>
    <dbReference type="NCBI Taxonomy" id="1428"/>
    <lineage>
        <taxon>Bacteria</taxon>
        <taxon>Bacillati</taxon>
        <taxon>Bacillota</taxon>
        <taxon>Bacilli</taxon>
        <taxon>Bacillales</taxon>
        <taxon>Bacillaceae</taxon>
        <taxon>Bacillus</taxon>
        <taxon>Bacillus cereus group</taxon>
    </lineage>
</organism>
<name>A0A1C4E0A1_BACTU</name>
<reference evidence="1 2" key="1">
    <citation type="submission" date="2016-08" db="EMBL/GenBank/DDBJ databases">
        <authorList>
            <person name="Seilhamer J.J."/>
        </authorList>
    </citation>
    <scope>NUCLEOTIDE SEQUENCE [LARGE SCALE GENOMIC DNA]</scope>
    <source>
        <strain evidence="1 2">IEBC_T61001</strain>
    </source>
</reference>
<proteinExistence type="predicted"/>
<dbReference type="AlphaFoldDB" id="A0A1C4E0A1"/>
<accession>A0A1C4E0A1</accession>
<dbReference type="EMBL" id="FMBI01000030">
    <property type="protein sequence ID" value="SCC36945.1"/>
    <property type="molecule type" value="Genomic_DNA"/>
</dbReference>
<protein>
    <submittedName>
        <fullName evidence="1">Uncharacterized protein</fullName>
    </submittedName>
</protein>
<evidence type="ECO:0000313" key="1">
    <source>
        <dbReference type="EMBL" id="SCC36945.1"/>
    </source>
</evidence>
<gene>
    <name evidence="1" type="ORF">BTT61001_02781</name>
</gene>
<dbReference type="Proteomes" id="UP000195991">
    <property type="component" value="Unassembled WGS sequence"/>
</dbReference>